<dbReference type="STRING" id="1123282.SAMN02745823_03819"/>
<name>A0A1M5ZJA6_9FIRM</name>
<dbReference type="RefSeq" id="WP_073083221.1">
    <property type="nucleotide sequence ID" value="NZ_FQXV01000024.1"/>
</dbReference>
<organism evidence="1 2">
    <name type="scientific">Sporobacter termitidis DSM 10068</name>
    <dbReference type="NCBI Taxonomy" id="1123282"/>
    <lineage>
        <taxon>Bacteria</taxon>
        <taxon>Bacillati</taxon>
        <taxon>Bacillota</taxon>
        <taxon>Clostridia</taxon>
        <taxon>Eubacteriales</taxon>
        <taxon>Oscillospiraceae</taxon>
        <taxon>Sporobacter</taxon>
    </lineage>
</organism>
<dbReference type="EMBL" id="FQXV01000024">
    <property type="protein sequence ID" value="SHI24316.1"/>
    <property type="molecule type" value="Genomic_DNA"/>
</dbReference>
<accession>A0A1M5ZJA6</accession>
<sequence length="379" mass="40236">MPNQWLDVKEIARPALVRLIENLVFPNLIYKDYSSQFVTGKGAKIQVKKPVVLNASEFDANTGTSAQAIDDSQSVEVTLDTIATVDVEVGALEGAVSFDDVNRIFIEPAAVALAQKINSDGLELYRDIPYIGGDAGTTPDDLTDFAAAGLVLDQNKVPVVPRNALWDPVANSKFKTIPAVVNAEKSGTTDALRRGSIGTIFNLDNYMSQAVKKHTAGTLAVGGGTNPKIYPNAAVTAGATQMVLAVSGGSSPTLTGTLVAGDILTVKGKTYTITEGATAATNTITAKVYPALPALATTDEVTLTASHMANLAFNPNAFAFVTRSLVAPQGVQSYVTSYNGVSLRVVRGYDMKYKKEMLSMDVLYGYKTMYPELACRYLG</sequence>
<keyword evidence="2" id="KW-1185">Reference proteome</keyword>
<keyword evidence="1" id="KW-0167">Capsid protein</keyword>
<keyword evidence="1" id="KW-0946">Virion</keyword>
<gene>
    <name evidence="1" type="ORF">SAMN02745823_03819</name>
</gene>
<protein>
    <submittedName>
        <fullName evidence="1">p22 coat protein-gene protein 5</fullName>
    </submittedName>
</protein>
<proteinExistence type="predicted"/>
<evidence type="ECO:0000313" key="1">
    <source>
        <dbReference type="EMBL" id="SHI24316.1"/>
    </source>
</evidence>
<dbReference type="OrthoDB" id="1867599at2"/>
<reference evidence="1 2" key="1">
    <citation type="submission" date="2016-11" db="EMBL/GenBank/DDBJ databases">
        <authorList>
            <person name="Jaros S."/>
            <person name="Januszkiewicz K."/>
            <person name="Wedrychowicz H."/>
        </authorList>
    </citation>
    <scope>NUCLEOTIDE SEQUENCE [LARGE SCALE GENOMIC DNA]</scope>
    <source>
        <strain evidence="1 2">DSM 10068</strain>
    </source>
</reference>
<dbReference type="AlphaFoldDB" id="A0A1M5ZJA6"/>
<dbReference type="Proteomes" id="UP000183995">
    <property type="component" value="Unassembled WGS sequence"/>
</dbReference>
<evidence type="ECO:0000313" key="2">
    <source>
        <dbReference type="Proteomes" id="UP000183995"/>
    </source>
</evidence>